<proteinExistence type="predicted"/>
<comment type="caution">
    <text evidence="1">The sequence shown here is derived from an EMBL/GenBank/DDBJ whole genome shotgun (WGS) entry which is preliminary data.</text>
</comment>
<keyword evidence="2" id="KW-1185">Reference proteome</keyword>
<organism evidence="1 2">
    <name type="scientific">Melastoma candidum</name>
    <dbReference type="NCBI Taxonomy" id="119954"/>
    <lineage>
        <taxon>Eukaryota</taxon>
        <taxon>Viridiplantae</taxon>
        <taxon>Streptophyta</taxon>
        <taxon>Embryophyta</taxon>
        <taxon>Tracheophyta</taxon>
        <taxon>Spermatophyta</taxon>
        <taxon>Magnoliopsida</taxon>
        <taxon>eudicotyledons</taxon>
        <taxon>Gunneridae</taxon>
        <taxon>Pentapetalae</taxon>
        <taxon>rosids</taxon>
        <taxon>malvids</taxon>
        <taxon>Myrtales</taxon>
        <taxon>Melastomataceae</taxon>
        <taxon>Melastomatoideae</taxon>
        <taxon>Melastomateae</taxon>
        <taxon>Melastoma</taxon>
    </lineage>
</organism>
<reference evidence="2" key="1">
    <citation type="journal article" date="2023" name="Front. Plant Sci.">
        <title>Chromosomal-level genome assembly of Melastoma candidum provides insights into trichome evolution.</title>
        <authorList>
            <person name="Zhong Y."/>
            <person name="Wu W."/>
            <person name="Sun C."/>
            <person name="Zou P."/>
            <person name="Liu Y."/>
            <person name="Dai S."/>
            <person name="Zhou R."/>
        </authorList>
    </citation>
    <scope>NUCLEOTIDE SEQUENCE [LARGE SCALE GENOMIC DNA]</scope>
</reference>
<protein>
    <submittedName>
        <fullName evidence="1">Uncharacterized protein</fullName>
    </submittedName>
</protein>
<dbReference type="Proteomes" id="UP001057402">
    <property type="component" value="Chromosome 6"/>
</dbReference>
<sequence>MTNKDKKKAMETINDLVEEAKLRTVLWSLLIFSVTYFLSHTSKSMWMNLPIAILLVSALRILFTEVDFCWKRSVPGARGSHYLSLLEDKQLSPGDPRLAAEPPQPSPYSRWKRAIDSAIVEAAIADFVDKILKDFVVDLWYGDITQDKEFPQQIRSVILEALGEISLRVKEINLVDLLTRDIVDLIGDHLDVFRRIQGIIGTDVMGTLSSEERDERIKFHLMASNELHPALVSTENEYKVLQRLVAGILTLVLRPQEANCPVIRSIARELVTSLVLQPVMDFASPLYVNEVIELILLAMKDDSSTPFDNSDPSFNTSSSSKNHPLSKAFSLDFQDTSAMMAKTDPLKKTGSAPSNVFEQPDQPRAADWARGLEAATQRRTEILAPENLENMWSRGRNYKKKEAKKLKKVVQDPLFQGLSQSITAEGHKVESLMTRSAYTTRPPGGSLVSPKPTLGSSSTQGHVKDSLGNNKMIPQGDYNEDTMNSLVETLPRQNRGGLKRSNSASALSVQPETKKASMGDAEGAVISEFYSADFGSRGGDYGVNSASPVCKSDGSHFIKLKCRVMGAYFEKLGSKSFAVYLIAVTDTESKTWFVKRRYSNFERLHRHLKEIPNYTLHLPPKRIFSSSTEDAFVHQRCIQLDKYLQDLLSIANVAEQHEVWDFLSASSKSYAFGKSASVMRTLAVNVDDAVDDIVRQFKGVSNGIMRKVVGSTPSPSEASSSISRRQLSWKTDEMHGAIFQQNTVEPSTSISDNEEVQDLHGQDESYSAHEKGWHSDTELNSRGFPPRVVRWNKTRDVASQKKHDFLKDSDHAYPSVDALTNMQSSSSQWGDPIGMPPEWTPPNVCVPMLNLVDKVFQLNRRGWLRRQVFWMSKQILQLVMEDAIDDWLLRQIQWLRNEETISHGIRWVQDILWPGGVFFLRVGIVPNLSSDVESSEKLFQTTSQFSSSRAARQSSFEMQLEAARRASDVKKLLLGGAPAPLVSLIGPKQYRRCARDIYYFLQSSICVKQLGYGILEILLLSVFPELRDLVVDVRQKMQPQQRH</sequence>
<evidence type="ECO:0000313" key="1">
    <source>
        <dbReference type="EMBL" id="KAI4367288.1"/>
    </source>
</evidence>
<evidence type="ECO:0000313" key="2">
    <source>
        <dbReference type="Proteomes" id="UP001057402"/>
    </source>
</evidence>
<gene>
    <name evidence="1" type="ORF">MLD38_023044</name>
</gene>
<name>A0ACB9QKJ9_9MYRT</name>
<dbReference type="EMBL" id="CM042885">
    <property type="protein sequence ID" value="KAI4367288.1"/>
    <property type="molecule type" value="Genomic_DNA"/>
</dbReference>
<accession>A0ACB9QKJ9</accession>